<keyword evidence="4" id="KW-1185">Reference proteome</keyword>
<dbReference type="InterPro" id="IPR001466">
    <property type="entry name" value="Beta-lactam-related"/>
</dbReference>
<dbReference type="PROSITE" id="PS51257">
    <property type="entry name" value="PROKAR_LIPOPROTEIN"/>
    <property type="match status" value="1"/>
</dbReference>
<accession>A1WEF4</accession>
<dbReference type="AlphaFoldDB" id="A1WEF4"/>
<feature type="domain" description="Beta-lactamase-related" evidence="2">
    <location>
        <begin position="68"/>
        <end position="342"/>
    </location>
</feature>
<dbReference type="MEROPS" id="S12.A23"/>
<sequence>MTAGLDRNTMARAALLCLTAAMLGCASSPCFAPPPGRTAGAALQLRADWDAAALQEVLAYARSQKTTGLLIIHDRQVVAEQHWPLPGDAAAFRAAFVHGQAPDGALLEDVASQQKSFIAILAGAAVDRGLLDVERPVSAYLGAGWSRAAPAAEARIRVRHLLEMNSGLREDLRPEAEPGARFFYNTPAYAVTQRVLEQAARQPLDELTRRWLTEPLGMAQTDWRARPAVLADSGNPTGLVTTPRDIARMGQLVLDRGLAPDGRRVISSAQFDLLLQRSATNPAYGRLWWLNGGSHALLAGAGAPRREGPLIAAAPADLVAALGAHDRKLFVVPSRQLIVVRTGQAAPARDFNQQLWLRLARALPGGA</sequence>
<gene>
    <name evidence="3" type="ordered locus">Veis_0219</name>
</gene>
<dbReference type="Proteomes" id="UP000000374">
    <property type="component" value="Chromosome"/>
</dbReference>
<feature type="chain" id="PRO_5002640561" evidence="1">
    <location>
        <begin position="33"/>
        <end position="367"/>
    </location>
</feature>
<dbReference type="STRING" id="391735.Veis_0219"/>
<dbReference type="PANTHER" id="PTHR43283">
    <property type="entry name" value="BETA-LACTAMASE-RELATED"/>
    <property type="match status" value="1"/>
</dbReference>
<evidence type="ECO:0000256" key="1">
    <source>
        <dbReference type="SAM" id="SignalP"/>
    </source>
</evidence>
<dbReference type="PANTHER" id="PTHR43283:SF7">
    <property type="entry name" value="BETA-LACTAMASE-RELATED DOMAIN-CONTAINING PROTEIN"/>
    <property type="match status" value="1"/>
</dbReference>
<dbReference type="InterPro" id="IPR012338">
    <property type="entry name" value="Beta-lactam/transpept-like"/>
</dbReference>
<evidence type="ECO:0000313" key="3">
    <source>
        <dbReference type="EMBL" id="ABM56011.1"/>
    </source>
</evidence>
<organism evidence="3 4">
    <name type="scientific">Verminephrobacter eiseniae (strain EF01-2)</name>
    <dbReference type="NCBI Taxonomy" id="391735"/>
    <lineage>
        <taxon>Bacteria</taxon>
        <taxon>Pseudomonadati</taxon>
        <taxon>Pseudomonadota</taxon>
        <taxon>Betaproteobacteria</taxon>
        <taxon>Burkholderiales</taxon>
        <taxon>Comamonadaceae</taxon>
        <taxon>Verminephrobacter</taxon>
    </lineage>
</organism>
<dbReference type="Pfam" id="PF00144">
    <property type="entry name" value="Beta-lactamase"/>
    <property type="match status" value="1"/>
</dbReference>
<proteinExistence type="predicted"/>
<dbReference type="GeneID" id="76458963"/>
<evidence type="ECO:0000259" key="2">
    <source>
        <dbReference type="Pfam" id="PF00144"/>
    </source>
</evidence>
<feature type="signal peptide" evidence="1">
    <location>
        <begin position="1"/>
        <end position="32"/>
    </location>
</feature>
<dbReference type="RefSeq" id="WP_011808030.1">
    <property type="nucleotide sequence ID" value="NC_008786.1"/>
</dbReference>
<reference evidence="4" key="1">
    <citation type="submission" date="2006-12" db="EMBL/GenBank/DDBJ databases">
        <title>Complete sequence of chromosome 1 of Verminephrobacter eiseniae EF01-2.</title>
        <authorList>
            <person name="Copeland A."/>
            <person name="Lucas S."/>
            <person name="Lapidus A."/>
            <person name="Barry K."/>
            <person name="Detter J.C."/>
            <person name="Glavina del Rio T."/>
            <person name="Dalin E."/>
            <person name="Tice H."/>
            <person name="Pitluck S."/>
            <person name="Chertkov O."/>
            <person name="Brettin T."/>
            <person name="Bruce D."/>
            <person name="Han C."/>
            <person name="Tapia R."/>
            <person name="Gilna P."/>
            <person name="Schmutz J."/>
            <person name="Larimer F."/>
            <person name="Land M."/>
            <person name="Hauser L."/>
            <person name="Kyrpides N."/>
            <person name="Kim E."/>
            <person name="Stahl D."/>
            <person name="Richardson P."/>
        </authorList>
    </citation>
    <scope>NUCLEOTIDE SEQUENCE [LARGE SCALE GENOMIC DNA]</scope>
    <source>
        <strain evidence="4">EF01-2</strain>
    </source>
</reference>
<dbReference type="SUPFAM" id="SSF56601">
    <property type="entry name" value="beta-lactamase/transpeptidase-like"/>
    <property type="match status" value="1"/>
</dbReference>
<evidence type="ECO:0000313" key="4">
    <source>
        <dbReference type="Proteomes" id="UP000000374"/>
    </source>
</evidence>
<name>A1WEF4_VEREI</name>
<keyword evidence="1" id="KW-0732">Signal</keyword>
<dbReference type="KEGG" id="vei:Veis_0219"/>
<dbReference type="OrthoDB" id="8582986at2"/>
<protein>
    <submittedName>
        <fullName evidence="3">Beta-lactamase</fullName>
    </submittedName>
</protein>
<dbReference type="InterPro" id="IPR050789">
    <property type="entry name" value="Diverse_Enzym_Activities"/>
</dbReference>
<dbReference type="Gene3D" id="3.40.710.10">
    <property type="entry name" value="DD-peptidase/beta-lactamase superfamily"/>
    <property type="match status" value="1"/>
</dbReference>
<dbReference type="eggNOG" id="COG1680">
    <property type="taxonomic scope" value="Bacteria"/>
</dbReference>
<dbReference type="EMBL" id="CP000542">
    <property type="protein sequence ID" value="ABM56011.1"/>
    <property type="molecule type" value="Genomic_DNA"/>
</dbReference>
<dbReference type="HOGENOM" id="CLU_045378_0_0_4"/>